<dbReference type="SUPFAM" id="SSF51161">
    <property type="entry name" value="Trimeric LpxA-like enzymes"/>
    <property type="match status" value="1"/>
</dbReference>
<dbReference type="AlphaFoldDB" id="A0A5T0PXT3"/>
<gene>
    <name evidence="1" type="ORF">BG735_01485</name>
</gene>
<name>A0A5T0PXT3_CAMJU</name>
<dbReference type="EMBL" id="AACEEA010000003">
    <property type="protein sequence ID" value="EAK1947338.1"/>
    <property type="molecule type" value="Genomic_DNA"/>
</dbReference>
<dbReference type="PANTHER" id="PTHR23416">
    <property type="entry name" value="SIALIC ACID SYNTHASE-RELATED"/>
    <property type="match status" value="1"/>
</dbReference>
<evidence type="ECO:0000313" key="1">
    <source>
        <dbReference type="EMBL" id="EAK1947338.1"/>
    </source>
</evidence>
<organism evidence="1">
    <name type="scientific">Campylobacter jejuni</name>
    <dbReference type="NCBI Taxonomy" id="197"/>
    <lineage>
        <taxon>Bacteria</taxon>
        <taxon>Pseudomonadati</taxon>
        <taxon>Campylobacterota</taxon>
        <taxon>Epsilonproteobacteria</taxon>
        <taxon>Campylobacterales</taxon>
        <taxon>Campylobacteraceae</taxon>
        <taxon>Campylobacter</taxon>
    </lineage>
</organism>
<dbReference type="PANTHER" id="PTHR23416:SF78">
    <property type="entry name" value="LIPOPOLYSACCHARIDE BIOSYNTHESIS O-ACETYL TRANSFERASE WBBJ-RELATED"/>
    <property type="match status" value="1"/>
</dbReference>
<proteinExistence type="predicted"/>
<dbReference type="InterPro" id="IPR011004">
    <property type="entry name" value="Trimer_LpxA-like_sf"/>
</dbReference>
<accession>A0A5T0PXT3</accession>
<reference evidence="1" key="1">
    <citation type="submission" date="2018-05" db="EMBL/GenBank/DDBJ databases">
        <authorList>
            <consortium name="NARMS: The National Antimicrobial Resistance Monitoring System"/>
        </authorList>
    </citation>
    <scope>NUCLEOTIDE SEQUENCE</scope>
    <source>
        <strain evidence="1">FSIS1607372</strain>
    </source>
</reference>
<evidence type="ECO:0008006" key="2">
    <source>
        <dbReference type="Google" id="ProtNLM"/>
    </source>
</evidence>
<sequence>MLKTVDEKGNIIYGDLSLQKNLKLEFKGYNNIVFFAGASSSINIIFCQNNSLVFIGDKAGSGNIKISNDSVCYIGNNTSFNSVHMGVFESKNIIIGSDCMFSWGIWLDTTDHHMIFSESYERINVGKSIYMGDHIWCARELAILKGSFAASGCILGARSVNSGVKFSNSIYAGNPSKFIKNDNFWTRDHTPHLTKKQVGEYQNMSKNDFIFNFEKDKFLDPSLIEAELEKFETAAQKLEFLYDYIYNNTHKNRFALFKDSDTSECKLYKDESKTPFSKLQFENLTKQENFISKPLGAVCLVKNHLSYKLGIAMIENSKSFKGYLKMPFVLIKISKAHKKLAKNRVDLENFSDYEEALRYKNYFSYKLGNALIQAHKNWYKGGYINFYFEVLKIKKDFKKNNPKLL</sequence>
<dbReference type="InterPro" id="IPR051159">
    <property type="entry name" value="Hexapeptide_acetyltransf"/>
</dbReference>
<protein>
    <recommendedName>
        <fullName evidence="2">Acetyltransferase</fullName>
    </recommendedName>
</protein>
<comment type="caution">
    <text evidence="1">The sequence shown here is derived from an EMBL/GenBank/DDBJ whole genome shotgun (WGS) entry which is preliminary data.</text>
</comment>
<dbReference type="Gene3D" id="2.160.10.10">
    <property type="entry name" value="Hexapeptide repeat proteins"/>
    <property type="match status" value="1"/>
</dbReference>